<dbReference type="EMBL" id="AGCM01000141">
    <property type="protein sequence ID" value="EHM52323.1"/>
    <property type="molecule type" value="Genomic_DNA"/>
</dbReference>
<name>G9ZHY8_9GAMM</name>
<sequence length="284" mass="32524">MIRQFFSVMLIAIISTVYSKEYSVNNLRAMSIEDIKSTYDIPEEHAKKTYDIWHKLPENYFPSRSIKSLSLGNYSISSMSNEDNFDIWIDNKIGGSYNIKCIGEKGRVANIDSSNTKQPIFYEEKFEPLCVYYDKIFMPYSPILSKEMENKAEKLKNMSTLDIKILVQDYPSSNSFGVGAGTGINDEKAHVISEAWKKYSPSIKEGDFVSSIELRSDRYSGDYIPVETRVTLLDAKKHRWESTDGEKRARFTCNGPYRLVDNPLGPIGEIDSICLFYHEVNKAN</sequence>
<evidence type="ECO:0000313" key="2">
    <source>
        <dbReference type="Proteomes" id="UP000004750"/>
    </source>
</evidence>
<dbReference type="HOGENOM" id="CLU_978937_0_0_6"/>
<dbReference type="STRING" id="797473.HMPREF9080_02397"/>
<reference evidence="1 2" key="1">
    <citation type="submission" date="2011-08" db="EMBL/GenBank/DDBJ databases">
        <authorList>
            <person name="Weinstock G."/>
            <person name="Sodergren E."/>
            <person name="Clifton S."/>
            <person name="Fulton L."/>
            <person name="Fulton B."/>
            <person name="Courtney L."/>
            <person name="Fronick C."/>
            <person name="Harrison M."/>
            <person name="Strong C."/>
            <person name="Farmer C."/>
            <person name="Delahaunty K."/>
            <person name="Markovic C."/>
            <person name="Hall O."/>
            <person name="Minx P."/>
            <person name="Tomlinson C."/>
            <person name="Mitreva M."/>
            <person name="Hou S."/>
            <person name="Chen J."/>
            <person name="Wollam A."/>
            <person name="Pepin K.H."/>
            <person name="Johnson M."/>
            <person name="Bhonagiri V."/>
            <person name="Zhang X."/>
            <person name="Suruliraj S."/>
            <person name="Warren W."/>
            <person name="Chinwalla A."/>
            <person name="Mardis E.R."/>
            <person name="Wilson R.K."/>
        </authorList>
    </citation>
    <scope>NUCLEOTIDE SEQUENCE [LARGE SCALE GENOMIC DNA]</scope>
    <source>
        <strain evidence="1 2">F0432</strain>
    </source>
</reference>
<protein>
    <submittedName>
        <fullName evidence="1">Uncharacterized protein</fullName>
    </submittedName>
</protein>
<comment type="caution">
    <text evidence="1">The sequence shown here is derived from an EMBL/GenBank/DDBJ whole genome shotgun (WGS) entry which is preliminary data.</text>
</comment>
<organism evidence="1 2">
    <name type="scientific">Cardiobacterium valvarum F0432</name>
    <dbReference type="NCBI Taxonomy" id="797473"/>
    <lineage>
        <taxon>Bacteria</taxon>
        <taxon>Pseudomonadati</taxon>
        <taxon>Pseudomonadota</taxon>
        <taxon>Gammaproteobacteria</taxon>
        <taxon>Cardiobacteriales</taxon>
        <taxon>Cardiobacteriaceae</taxon>
        <taxon>Cardiobacterium</taxon>
    </lineage>
</organism>
<dbReference type="AlphaFoldDB" id="G9ZHY8"/>
<dbReference type="Proteomes" id="UP000004750">
    <property type="component" value="Unassembled WGS sequence"/>
</dbReference>
<evidence type="ECO:0000313" key="1">
    <source>
        <dbReference type="EMBL" id="EHM52323.1"/>
    </source>
</evidence>
<accession>G9ZHY8</accession>
<gene>
    <name evidence="1" type="ORF">HMPREF9080_02397</name>
</gene>
<proteinExistence type="predicted"/>